<protein>
    <submittedName>
        <fullName evidence="4">DUF4190 domain-containing protein</fullName>
    </submittedName>
</protein>
<organism evidence="4 5">
    <name type="scientific">Streptomyces reniochalinae</name>
    <dbReference type="NCBI Taxonomy" id="2250578"/>
    <lineage>
        <taxon>Bacteria</taxon>
        <taxon>Bacillati</taxon>
        <taxon>Actinomycetota</taxon>
        <taxon>Actinomycetes</taxon>
        <taxon>Kitasatosporales</taxon>
        <taxon>Streptomycetaceae</taxon>
        <taxon>Streptomyces</taxon>
    </lineage>
</organism>
<gene>
    <name evidence="4" type="ORF">DQ392_13720</name>
</gene>
<dbReference type="OrthoDB" id="4338210at2"/>
<dbReference type="AlphaFoldDB" id="A0A367EK10"/>
<name>A0A367EK10_9ACTN</name>
<feature type="transmembrane region" description="Helical" evidence="2">
    <location>
        <begin position="124"/>
        <end position="157"/>
    </location>
</feature>
<feature type="transmembrane region" description="Helical" evidence="2">
    <location>
        <begin position="178"/>
        <end position="204"/>
    </location>
</feature>
<evidence type="ECO:0000256" key="1">
    <source>
        <dbReference type="SAM" id="MobiDB-lite"/>
    </source>
</evidence>
<evidence type="ECO:0000256" key="2">
    <source>
        <dbReference type="SAM" id="Phobius"/>
    </source>
</evidence>
<feature type="domain" description="DUF4190" evidence="3">
    <location>
        <begin position="123"/>
        <end position="191"/>
    </location>
</feature>
<evidence type="ECO:0000313" key="4">
    <source>
        <dbReference type="EMBL" id="RCG18404.1"/>
    </source>
</evidence>
<evidence type="ECO:0000259" key="3">
    <source>
        <dbReference type="Pfam" id="PF13828"/>
    </source>
</evidence>
<comment type="caution">
    <text evidence="4">The sequence shown here is derived from an EMBL/GenBank/DDBJ whole genome shotgun (WGS) entry which is preliminary data.</text>
</comment>
<dbReference type="Proteomes" id="UP000253507">
    <property type="component" value="Unassembled WGS sequence"/>
</dbReference>
<proteinExistence type="predicted"/>
<keyword evidence="2" id="KW-1133">Transmembrane helix</keyword>
<evidence type="ECO:0000313" key="5">
    <source>
        <dbReference type="Proteomes" id="UP000253507"/>
    </source>
</evidence>
<keyword evidence="5" id="KW-1185">Reference proteome</keyword>
<accession>A0A367EK10</accession>
<keyword evidence="2" id="KW-0472">Membrane</keyword>
<sequence length="237" mass="22856">MGHGVGDPPPSGAPGRPGGSSGKNQESDQPPPIPLAPDGPGRTYGSAASAPYGGQSGYAGAEAPNAYGGTPPGHAAPAGYPTAGAYGAGAWYGPQGGYGTHGTAAYAPYGYGWQGPPLPAGKSIAAMVVGIVSAVLIITCWGSFLSVISSTVALLLGISARRAVRRGELGGRAQATAGFVLGIVSLALSVIVSVLLALSLTVWADESGGGDSGPGGSGDSYGARGAAAVPVALSLGR</sequence>
<feature type="region of interest" description="Disordered" evidence="1">
    <location>
        <begin position="1"/>
        <end position="49"/>
    </location>
</feature>
<reference evidence="4 5" key="1">
    <citation type="submission" date="2018-06" db="EMBL/GenBank/DDBJ databases">
        <title>Streptomyces reniochalinae sp. nov. and Streptomyces diacarnus sp. nov. from marine sponges.</title>
        <authorList>
            <person name="Li L."/>
        </authorList>
    </citation>
    <scope>NUCLEOTIDE SEQUENCE [LARGE SCALE GENOMIC DNA]</scope>
    <source>
        <strain evidence="4 5">LHW50302</strain>
    </source>
</reference>
<dbReference type="EMBL" id="QOIM01000033">
    <property type="protein sequence ID" value="RCG18404.1"/>
    <property type="molecule type" value="Genomic_DNA"/>
</dbReference>
<keyword evidence="2" id="KW-0812">Transmembrane</keyword>
<dbReference type="Pfam" id="PF13828">
    <property type="entry name" value="DUF4190"/>
    <property type="match status" value="1"/>
</dbReference>
<dbReference type="RefSeq" id="WP_114015877.1">
    <property type="nucleotide sequence ID" value="NZ_QOIM01000033.1"/>
</dbReference>
<dbReference type="InterPro" id="IPR025241">
    <property type="entry name" value="DUF4190"/>
</dbReference>